<evidence type="ECO:0000313" key="2">
    <source>
        <dbReference type="EMBL" id="KAF7386423.1"/>
    </source>
</evidence>
<evidence type="ECO:0000256" key="1">
    <source>
        <dbReference type="SAM" id="MobiDB-lite"/>
    </source>
</evidence>
<dbReference type="Proteomes" id="UP000617340">
    <property type="component" value="Unassembled WGS sequence"/>
</dbReference>
<organism evidence="2 3">
    <name type="scientific">Vespula germanica</name>
    <name type="common">German yellow jacket</name>
    <name type="synonym">Paravespula germanica</name>
    <dbReference type="NCBI Taxonomy" id="30212"/>
    <lineage>
        <taxon>Eukaryota</taxon>
        <taxon>Metazoa</taxon>
        <taxon>Ecdysozoa</taxon>
        <taxon>Arthropoda</taxon>
        <taxon>Hexapoda</taxon>
        <taxon>Insecta</taxon>
        <taxon>Pterygota</taxon>
        <taxon>Neoptera</taxon>
        <taxon>Endopterygota</taxon>
        <taxon>Hymenoptera</taxon>
        <taxon>Apocrita</taxon>
        <taxon>Aculeata</taxon>
        <taxon>Vespoidea</taxon>
        <taxon>Vespidae</taxon>
        <taxon>Vespinae</taxon>
        <taxon>Vespula</taxon>
    </lineage>
</organism>
<comment type="caution">
    <text evidence="2">The sequence shown here is derived from an EMBL/GenBank/DDBJ whole genome shotgun (WGS) entry which is preliminary data.</text>
</comment>
<sequence length="88" mass="10261">MIYDLVICYENGTGWLYPHHSQMHQRPKPRLLLPEVDDADDDDDDDDDDADDDDVDDDNNDGGSDVDGIGRRRRRRRRFSSRLDIDLV</sequence>
<reference evidence="2" key="1">
    <citation type="journal article" date="2020" name="G3 (Bethesda)">
        <title>High-Quality Assemblies for Three Invasive Social Wasps from the &lt;i&gt;Vespula&lt;/i&gt; Genus.</title>
        <authorList>
            <person name="Harrop T.W.R."/>
            <person name="Guhlin J."/>
            <person name="McLaughlin G.M."/>
            <person name="Permina E."/>
            <person name="Stockwell P."/>
            <person name="Gilligan J."/>
            <person name="Le Lec M.F."/>
            <person name="Gruber M.A.M."/>
            <person name="Quinn O."/>
            <person name="Lovegrove M."/>
            <person name="Duncan E.J."/>
            <person name="Remnant E.J."/>
            <person name="Van Eeckhoven J."/>
            <person name="Graham B."/>
            <person name="Knapp R.A."/>
            <person name="Langford K.W."/>
            <person name="Kronenberg Z."/>
            <person name="Press M.O."/>
            <person name="Eacker S.M."/>
            <person name="Wilson-Rankin E.E."/>
            <person name="Purcell J."/>
            <person name="Lester P.J."/>
            <person name="Dearden P.K."/>
        </authorList>
    </citation>
    <scope>NUCLEOTIDE SEQUENCE</scope>
    <source>
        <strain evidence="2">Linc-1</strain>
    </source>
</reference>
<name>A0A834JDX8_VESGE</name>
<protein>
    <submittedName>
        <fullName evidence="2">Uncharacterized protein</fullName>
    </submittedName>
</protein>
<feature type="region of interest" description="Disordered" evidence="1">
    <location>
        <begin position="16"/>
        <end position="71"/>
    </location>
</feature>
<evidence type="ECO:0000313" key="3">
    <source>
        <dbReference type="Proteomes" id="UP000617340"/>
    </source>
</evidence>
<gene>
    <name evidence="2" type="ORF">HZH68_013555</name>
</gene>
<accession>A0A834JDX8</accession>
<dbReference type="EMBL" id="JACSDZ010000015">
    <property type="protein sequence ID" value="KAF7386423.1"/>
    <property type="molecule type" value="Genomic_DNA"/>
</dbReference>
<keyword evidence="3" id="KW-1185">Reference proteome</keyword>
<feature type="compositionally biased region" description="Acidic residues" evidence="1">
    <location>
        <begin position="35"/>
        <end position="60"/>
    </location>
</feature>
<dbReference type="AlphaFoldDB" id="A0A834JDX8"/>
<proteinExistence type="predicted"/>